<dbReference type="InterPro" id="IPR043504">
    <property type="entry name" value="Peptidase_S1_PA_chymotrypsin"/>
</dbReference>
<evidence type="ECO:0000256" key="6">
    <source>
        <dbReference type="ARBA" id="ARBA00076468"/>
    </source>
</evidence>
<dbReference type="CDD" id="cd00190">
    <property type="entry name" value="Tryp_SPc"/>
    <property type="match status" value="1"/>
</dbReference>
<dbReference type="OrthoDB" id="6261922at2759"/>
<evidence type="ECO:0000256" key="8">
    <source>
        <dbReference type="SAM" id="SignalP"/>
    </source>
</evidence>
<feature type="domain" description="Peptidase S1" evidence="9">
    <location>
        <begin position="99"/>
        <end position="341"/>
    </location>
</feature>
<dbReference type="InterPro" id="IPR051487">
    <property type="entry name" value="Ser/Thr_Proteases_Immune/Dev"/>
</dbReference>
<evidence type="ECO:0000256" key="7">
    <source>
        <dbReference type="SAM" id="MobiDB-lite"/>
    </source>
</evidence>
<dbReference type="InterPro" id="IPR001314">
    <property type="entry name" value="Peptidase_S1A"/>
</dbReference>
<dbReference type="InterPro" id="IPR001254">
    <property type="entry name" value="Trypsin_dom"/>
</dbReference>
<dbReference type="PRINTS" id="PR00722">
    <property type="entry name" value="CHYMOTRYPSIN"/>
</dbReference>
<dbReference type="GeneID" id="108082121"/>
<dbReference type="GO" id="GO:0004252">
    <property type="term" value="F:serine-type endopeptidase activity"/>
    <property type="evidence" value="ECO:0007669"/>
    <property type="project" value="InterPro"/>
</dbReference>
<accession>A0A6P4JBJ2</accession>
<dbReference type="GO" id="GO:0006508">
    <property type="term" value="P:proteolysis"/>
    <property type="evidence" value="ECO:0007669"/>
    <property type="project" value="InterPro"/>
</dbReference>
<gene>
    <name evidence="11" type="primary">LOC108082121</name>
</gene>
<keyword evidence="3" id="KW-1015">Disulfide bond</keyword>
<dbReference type="RefSeq" id="XP_017032911.1">
    <property type="nucleotide sequence ID" value="XM_017177422.3"/>
</dbReference>
<evidence type="ECO:0000256" key="3">
    <source>
        <dbReference type="ARBA" id="ARBA00023157"/>
    </source>
</evidence>
<dbReference type="Pfam" id="PF00089">
    <property type="entry name" value="Trypsin"/>
    <property type="match status" value="1"/>
</dbReference>
<keyword evidence="10" id="KW-1185">Reference proteome</keyword>
<dbReference type="PROSITE" id="PS50240">
    <property type="entry name" value="TRYPSIN_DOM"/>
    <property type="match status" value="1"/>
</dbReference>
<proteinExistence type="inferred from homology"/>
<organism evidence="10 11">
    <name type="scientific">Drosophila kikkawai</name>
    <name type="common">Fruit fly</name>
    <dbReference type="NCBI Taxonomy" id="30033"/>
    <lineage>
        <taxon>Eukaryota</taxon>
        <taxon>Metazoa</taxon>
        <taxon>Ecdysozoa</taxon>
        <taxon>Arthropoda</taxon>
        <taxon>Hexapoda</taxon>
        <taxon>Insecta</taxon>
        <taxon>Pterygota</taxon>
        <taxon>Neoptera</taxon>
        <taxon>Endopterygota</taxon>
        <taxon>Diptera</taxon>
        <taxon>Brachycera</taxon>
        <taxon>Muscomorpha</taxon>
        <taxon>Ephydroidea</taxon>
        <taxon>Drosophilidae</taxon>
        <taxon>Drosophila</taxon>
        <taxon>Sophophora</taxon>
    </lineage>
</organism>
<reference evidence="11" key="2">
    <citation type="submission" date="2025-08" db="UniProtKB">
        <authorList>
            <consortium name="RefSeq"/>
        </authorList>
    </citation>
    <scope>IDENTIFICATION</scope>
    <source>
        <strain evidence="11">14028-0561.14</strain>
        <tissue evidence="11">Whole fly</tissue>
    </source>
</reference>
<dbReference type="AlphaFoldDB" id="A0A6P4JBJ2"/>
<evidence type="ECO:0000313" key="10">
    <source>
        <dbReference type="Proteomes" id="UP001652661"/>
    </source>
</evidence>
<comment type="subcellular location">
    <subcellularLocation>
        <location evidence="1">Secreted</location>
    </subcellularLocation>
</comment>
<dbReference type="Gene3D" id="2.40.10.10">
    <property type="entry name" value="Trypsin-like serine proteases"/>
    <property type="match status" value="2"/>
</dbReference>
<feature type="region of interest" description="Disordered" evidence="7">
    <location>
        <begin position="346"/>
        <end position="395"/>
    </location>
</feature>
<evidence type="ECO:0000256" key="4">
    <source>
        <dbReference type="ARBA" id="ARBA00024195"/>
    </source>
</evidence>
<name>A0A6P4JBJ2_DROKI</name>
<feature type="compositionally biased region" description="Basic and acidic residues" evidence="7">
    <location>
        <begin position="386"/>
        <end position="395"/>
    </location>
</feature>
<dbReference type="SUPFAM" id="SSF50494">
    <property type="entry name" value="Trypsin-like serine proteases"/>
    <property type="match status" value="1"/>
</dbReference>
<feature type="chain" id="PRO_5028177387" description="Phenoloxidase-activating factor 2" evidence="8">
    <location>
        <begin position="21"/>
        <end position="395"/>
    </location>
</feature>
<dbReference type="PANTHER" id="PTHR24256">
    <property type="entry name" value="TRYPTASE-RELATED"/>
    <property type="match status" value="1"/>
</dbReference>
<feature type="signal peptide" evidence="8">
    <location>
        <begin position="1"/>
        <end position="20"/>
    </location>
</feature>
<evidence type="ECO:0000256" key="1">
    <source>
        <dbReference type="ARBA" id="ARBA00004613"/>
    </source>
</evidence>
<evidence type="ECO:0000259" key="9">
    <source>
        <dbReference type="PROSITE" id="PS50240"/>
    </source>
</evidence>
<reference evidence="10" key="1">
    <citation type="submission" date="2025-05" db="UniProtKB">
        <authorList>
            <consortium name="RefSeq"/>
        </authorList>
    </citation>
    <scope>NUCLEOTIDE SEQUENCE [LARGE SCALE GENOMIC DNA]</scope>
    <source>
        <strain evidence="10">14028-0561.14</strain>
    </source>
</reference>
<evidence type="ECO:0000256" key="5">
    <source>
        <dbReference type="ARBA" id="ARBA00068096"/>
    </source>
</evidence>
<feature type="compositionally biased region" description="Acidic residues" evidence="7">
    <location>
        <begin position="350"/>
        <end position="361"/>
    </location>
</feature>
<comment type="similarity">
    <text evidence="4">Belongs to the peptidase S1 family. CLIP subfamily.</text>
</comment>
<sequence length="395" mass="43540">MLRLTAIVSILCLALLGVQATKLCGRNRQCQCVPHHLCNIGFKDEGPVLDFEKKEGCASTEACCPPNKILQENEDNSWMNPPKKTECGQVNSKGLTFSIQSADGFAQENELPWMTAVLHMNNSYLGGGSLVAFDVVLTANHITSDFDSGDLVVRAGEWDFGADTEKFSHVDVGVRMIVRHPSFDRRTGANNLALLFLEKPLEASRHIGLICLPARNQNFDRQWCIVSGWGKDAIEQNSYMSIMKKVKIPIVDSRTCEALLKPLRRTNFQLHDSLLCAGGELGKDSCKGDGGSPLACPLRSDPSRFEQAGIVNWGMGCGRANTPAVYTDVAKLRTWVDEQIKAHSNANVEFNDDDEDDDAGEYDSSNDSSTQTRFWPATPQQNPPKVDMKTIRSAN</sequence>
<feature type="compositionally biased region" description="Polar residues" evidence="7">
    <location>
        <begin position="363"/>
        <end position="373"/>
    </location>
</feature>
<keyword evidence="2" id="KW-0964">Secreted</keyword>
<protein>
    <recommendedName>
        <fullName evidence="5">Phenoloxidase-activating factor 2</fullName>
    </recommendedName>
    <alternativeName>
        <fullName evidence="6">Prophenoloxidase-activating factor II</fullName>
    </alternativeName>
</protein>
<dbReference type="Proteomes" id="UP001652661">
    <property type="component" value="Chromosome 2L"/>
</dbReference>
<dbReference type="FunFam" id="2.40.10.10:FF:000038">
    <property type="entry name" value="Serine protease"/>
    <property type="match status" value="1"/>
</dbReference>
<evidence type="ECO:0000256" key="2">
    <source>
        <dbReference type="ARBA" id="ARBA00022525"/>
    </source>
</evidence>
<keyword evidence="8" id="KW-0732">Signal</keyword>
<dbReference type="InterPro" id="IPR009003">
    <property type="entry name" value="Peptidase_S1_PA"/>
</dbReference>
<evidence type="ECO:0000313" key="11">
    <source>
        <dbReference type="RefSeq" id="XP_017032911.1"/>
    </source>
</evidence>
<dbReference type="SMART" id="SM00020">
    <property type="entry name" value="Tryp_SPc"/>
    <property type="match status" value="1"/>
</dbReference>
<dbReference type="GO" id="GO:0005576">
    <property type="term" value="C:extracellular region"/>
    <property type="evidence" value="ECO:0007669"/>
    <property type="project" value="UniProtKB-SubCell"/>
</dbReference>